<feature type="compositionally biased region" description="Basic and acidic residues" evidence="1">
    <location>
        <begin position="40"/>
        <end position="53"/>
    </location>
</feature>
<evidence type="ECO:0000256" key="1">
    <source>
        <dbReference type="SAM" id="MobiDB-lite"/>
    </source>
</evidence>
<feature type="compositionally biased region" description="Polar residues" evidence="1">
    <location>
        <begin position="55"/>
        <end position="72"/>
    </location>
</feature>
<reference evidence="2" key="1">
    <citation type="submission" date="2021-01" db="EMBL/GenBank/DDBJ databases">
        <authorList>
            <person name="Corre E."/>
            <person name="Pelletier E."/>
            <person name="Niang G."/>
            <person name="Scheremetjew M."/>
            <person name="Finn R."/>
            <person name="Kale V."/>
            <person name="Holt S."/>
            <person name="Cochrane G."/>
            <person name="Meng A."/>
            <person name="Brown T."/>
            <person name="Cohen L."/>
        </authorList>
    </citation>
    <scope>NUCLEOTIDE SEQUENCE</scope>
    <source>
        <strain evidence="2">CCMP3105</strain>
    </source>
</reference>
<feature type="region of interest" description="Disordered" evidence="1">
    <location>
        <begin position="1"/>
        <end position="97"/>
    </location>
</feature>
<protein>
    <submittedName>
        <fullName evidence="2">Uncharacterized protein</fullName>
    </submittedName>
</protein>
<accession>A0A7S4T0C4</accession>
<feature type="compositionally biased region" description="Low complexity" evidence="1">
    <location>
        <begin position="117"/>
        <end position="127"/>
    </location>
</feature>
<proteinExistence type="predicted"/>
<feature type="region of interest" description="Disordered" evidence="1">
    <location>
        <begin position="117"/>
        <end position="138"/>
    </location>
</feature>
<sequence length="556" mass="61250">MEEPAAEQASSRGQGFTHPSSALEDSKDTGAGSAGPGRTASEDGKALPDERGSDNGLTQGENTTRDALSIRSNHSEKTYSGKEAVTTLTPKPAEGATTAGMSLVGMRPHHLGELQRAPAATTTPAPDAAKKQRAAPGLRRQPALKHLTFFTPPGFWPSCGDACKSRHIPKPKNHAIDYCDAQKSGYKNHYAYFVHGMLASKELQDQLGWELQFLDDPFHADLVVCAYSQINDFLNDKRRVRRQLVLGVETGDSAYVQTSLGTLSRHEVLAVVKHHSWRFRHERCKHPVKETILDALAQRKGDKDFGQGPLPLGKVAALLSAEGCRAIPEESSRKVHTIIPSWLTVQKGAWWVKHVKHPKPIAERPVDVSFVGAVVGDFRKEHREGLLKALKGIGKRHRDWTFHISSSKVNEYQYRDVLANTKLFVSPWGYGEWSGKDEETMLAGAVLLKPLASCMSHVMPMYKPGETCLDVRPDWRDLEVVIEEALSDTDRLQRIQQAALPILKQFFGYDKALQNAQAVSAFARLLSNATTIAAEEFAKPGRGNAHAMLKDRGEGI</sequence>
<dbReference type="EMBL" id="HBNR01084057">
    <property type="protein sequence ID" value="CAE4661604.1"/>
    <property type="molecule type" value="Transcribed_RNA"/>
</dbReference>
<organism evidence="2">
    <name type="scientific">Alexandrium monilatum</name>
    <dbReference type="NCBI Taxonomy" id="311494"/>
    <lineage>
        <taxon>Eukaryota</taxon>
        <taxon>Sar</taxon>
        <taxon>Alveolata</taxon>
        <taxon>Dinophyceae</taxon>
        <taxon>Gonyaulacales</taxon>
        <taxon>Pyrocystaceae</taxon>
        <taxon>Alexandrium</taxon>
    </lineage>
</organism>
<gene>
    <name evidence="2" type="ORF">AMON00008_LOCUS60202</name>
</gene>
<name>A0A7S4T0C4_9DINO</name>
<dbReference type="AlphaFoldDB" id="A0A7S4T0C4"/>
<evidence type="ECO:0000313" key="2">
    <source>
        <dbReference type="EMBL" id="CAE4661604.1"/>
    </source>
</evidence>
<feature type="compositionally biased region" description="Polar residues" evidence="1">
    <location>
        <begin position="8"/>
        <end position="20"/>
    </location>
</feature>